<feature type="compositionally biased region" description="Polar residues" evidence="6">
    <location>
        <begin position="1"/>
        <end position="10"/>
    </location>
</feature>
<dbReference type="GO" id="GO:0005634">
    <property type="term" value="C:nucleus"/>
    <property type="evidence" value="ECO:0007669"/>
    <property type="project" value="TreeGrafter"/>
</dbReference>
<dbReference type="GO" id="GO:1990966">
    <property type="term" value="P:ATP generation from poly-ADP-D-ribose"/>
    <property type="evidence" value="ECO:0007669"/>
    <property type="project" value="TreeGrafter"/>
</dbReference>
<dbReference type="PANTHER" id="PTHR12837">
    <property type="entry name" value="POLY ADP-RIBOSE GLYCOHYDROLASE"/>
    <property type="match status" value="1"/>
</dbReference>
<dbReference type="Pfam" id="PF05028">
    <property type="entry name" value="PARG_cat_C"/>
    <property type="match status" value="1"/>
</dbReference>
<dbReference type="GO" id="GO:0004649">
    <property type="term" value="F:poly(ADP-ribose) glycohydrolase activity"/>
    <property type="evidence" value="ECO:0007669"/>
    <property type="project" value="UniProtKB-EC"/>
</dbReference>
<feature type="active site" evidence="4">
    <location>
        <position position="437"/>
    </location>
</feature>
<evidence type="ECO:0000256" key="5">
    <source>
        <dbReference type="PIRSR" id="PIRSR607724-2"/>
    </source>
</evidence>
<dbReference type="GO" id="GO:0009225">
    <property type="term" value="P:nucleotide-sugar metabolic process"/>
    <property type="evidence" value="ECO:0007669"/>
    <property type="project" value="TreeGrafter"/>
</dbReference>
<comment type="similarity">
    <text evidence="1">Belongs to the poly(ADP-ribose) glycohydrolase family.</text>
</comment>
<feature type="domain" description="PARG catalytic Macro" evidence="8">
    <location>
        <begin position="407"/>
        <end position="607"/>
    </location>
</feature>
<evidence type="ECO:0000313" key="10">
    <source>
        <dbReference type="EMBL" id="CAF3665898.1"/>
    </source>
</evidence>
<dbReference type="AlphaFoldDB" id="A0A818SGX3"/>
<gene>
    <name evidence="10" type="ORF">GRG538_LOCUS26050</name>
</gene>
<feature type="active site" evidence="4">
    <location>
        <position position="456"/>
    </location>
</feature>
<dbReference type="InterPro" id="IPR029044">
    <property type="entry name" value="Nucleotide-diphossugar_trans"/>
</dbReference>
<evidence type="ECO:0000259" key="7">
    <source>
        <dbReference type="Pfam" id="PF00535"/>
    </source>
</evidence>
<dbReference type="SUPFAM" id="SSF53448">
    <property type="entry name" value="Nucleotide-diphospho-sugar transferases"/>
    <property type="match status" value="1"/>
</dbReference>
<dbReference type="Gene3D" id="3.90.550.10">
    <property type="entry name" value="Spore Coat Polysaccharide Biosynthesis Protein SpsA, Chain A"/>
    <property type="match status" value="1"/>
</dbReference>
<reference evidence="10" key="1">
    <citation type="submission" date="2021-02" db="EMBL/GenBank/DDBJ databases">
        <authorList>
            <person name="Nowell W R."/>
        </authorList>
    </citation>
    <scope>NUCLEOTIDE SEQUENCE</scope>
</reference>
<dbReference type="InterPro" id="IPR048362">
    <property type="entry name" value="PARG_helical"/>
</dbReference>
<comment type="caution">
    <text evidence="10">The sequence shown here is derived from an EMBL/GenBank/DDBJ whole genome shotgun (WGS) entry which is preliminary data.</text>
</comment>
<dbReference type="EMBL" id="CAJNYT010004479">
    <property type="protein sequence ID" value="CAF3665898.1"/>
    <property type="molecule type" value="Genomic_DNA"/>
</dbReference>
<proteinExistence type="inferred from homology"/>
<evidence type="ECO:0000256" key="1">
    <source>
        <dbReference type="ARBA" id="ARBA00009545"/>
    </source>
</evidence>
<evidence type="ECO:0000259" key="8">
    <source>
        <dbReference type="Pfam" id="PF05028"/>
    </source>
</evidence>
<feature type="domain" description="Glycosyltransferase 2-like" evidence="7">
    <location>
        <begin position="653"/>
        <end position="786"/>
    </location>
</feature>
<feature type="region of interest" description="Disordered" evidence="6">
    <location>
        <begin position="1"/>
        <end position="108"/>
    </location>
</feature>
<dbReference type="GO" id="GO:0005737">
    <property type="term" value="C:cytoplasm"/>
    <property type="evidence" value="ECO:0007669"/>
    <property type="project" value="TreeGrafter"/>
</dbReference>
<name>A0A818SGX3_9BILA</name>
<keyword evidence="3" id="KW-0378">Hydrolase</keyword>
<dbReference type="GO" id="GO:0005975">
    <property type="term" value="P:carbohydrate metabolic process"/>
    <property type="evidence" value="ECO:0007669"/>
    <property type="project" value="InterPro"/>
</dbReference>
<dbReference type="PANTHER" id="PTHR12837:SF0">
    <property type="entry name" value="POLY(ADP-RIBOSE) GLYCOHYDROLASE"/>
    <property type="match status" value="1"/>
</dbReference>
<dbReference type="Proteomes" id="UP000663872">
    <property type="component" value="Unassembled WGS sequence"/>
</dbReference>
<evidence type="ECO:0000313" key="11">
    <source>
        <dbReference type="Proteomes" id="UP000663872"/>
    </source>
</evidence>
<protein>
    <recommendedName>
        <fullName evidence="2">poly(ADP-ribose) glycohydrolase</fullName>
        <ecNumber evidence="2">3.2.1.143</ecNumber>
    </recommendedName>
</protein>
<dbReference type="InterPro" id="IPR046372">
    <property type="entry name" value="PARG_cat_C"/>
</dbReference>
<evidence type="ECO:0000256" key="2">
    <source>
        <dbReference type="ARBA" id="ARBA00012255"/>
    </source>
</evidence>
<evidence type="ECO:0000256" key="3">
    <source>
        <dbReference type="ARBA" id="ARBA00022801"/>
    </source>
</evidence>
<feature type="active site" evidence="4">
    <location>
        <position position="455"/>
    </location>
</feature>
<accession>A0A818SGX3</accession>
<feature type="binding site" evidence="5">
    <location>
        <position position="495"/>
    </location>
    <ligand>
        <name>substrate</name>
    </ligand>
</feature>
<feature type="binding site" evidence="5">
    <location>
        <position position="454"/>
    </location>
    <ligand>
        <name>substrate</name>
    </ligand>
</feature>
<dbReference type="Pfam" id="PF20811">
    <property type="entry name" value="PARG_cat_N"/>
    <property type="match status" value="1"/>
</dbReference>
<evidence type="ECO:0000259" key="9">
    <source>
        <dbReference type="Pfam" id="PF20811"/>
    </source>
</evidence>
<dbReference type="Pfam" id="PF00535">
    <property type="entry name" value="Glycos_transf_2"/>
    <property type="match status" value="1"/>
</dbReference>
<evidence type="ECO:0000256" key="6">
    <source>
        <dbReference type="SAM" id="MobiDB-lite"/>
    </source>
</evidence>
<feature type="domain" description="PARG helical" evidence="9">
    <location>
        <begin position="276"/>
        <end position="398"/>
    </location>
</feature>
<dbReference type="EC" id="3.2.1.143" evidence="2"/>
<feature type="binding site" evidence="5">
    <location>
        <position position="440"/>
    </location>
    <ligand>
        <name>substrate</name>
    </ligand>
</feature>
<sequence>MSDSTANVEQESNKDHQDVNITTATTFSKKRCIELITSSNIETETKNHGKRTKGSDIVNTSTSDKNDEPISSPYDDGTEETTSNVQKKDKSCDEPSSPRINNYDEDSLEGKFNENEYSQEEPSSQHTTDSLDLVNVDEEDDGTFQGTPLSEIANICQHPPTLSDMNDIRDNNHTFLIKPFKYDPNAPDREPEPFYENGTYVDEWDQDYVRLPCSQSYITKNGTQRWPIIQGSLTKLQHLSETQMATMEDIKETIEECAGRNYEFNCLERLLNEVYSGDERGYFMSTVLSNICSLALNVDKICSRPPPLLRIGSNRTVTMSQKQAASLLACAFFCLFPRRFNQKIGSEYENYPNPNFNTLFHGGRSGGSTWKIEKLKCVFHYFHRITEKMPNGVMTLRRYQLPESCAPKWTESKEPLCKIHITKNKSIEDVAGLLQVDFANKYIGGGVMNEGCVQEEIRFVICPEMLISLLLCEVMKPNECVFLIGCERFSSYRGYSTSFEFKENYVDQTPKDSWGRKLCHVVAMDAIAFYNRATQFKLPQMKRELIKAYTCFRIPAAVTDKKSGVVTGNWGCGAFNGNKQLKAIIQLIAASQAGRPLVYLTFRDQKLVDSFYEVYEYLSNEKATVKDLCAYLQHYADLYRKLPLFDYILQTSDETLCVIEQWRKRLELKYKLIINGHEDSEARGVGYGKNRAVQYSSGRFLCFQDADDLMCQNRIHEQYHVAINENDDAILIGSKYERIPEGSTDRYTQWANNLSQEQLYTQIYLAHGPTIIMPTWFCSRSWFDRLGGFDEIAKGHCEDLTFFFKHLRNGGRLYRVDKMLLYYRYHPEAATFSVHEDVIWSVRIQEMQSNIIDNLEKLTIWNAGKQGRKFYRSLNDANKRKVTCFCDMDPKKISKGFYTDELSQDKRRIPVIHFTQATPPIIICVKLGLTNNDFETNLSSMNLREGIDYWLFS</sequence>
<dbReference type="InterPro" id="IPR001173">
    <property type="entry name" value="Glyco_trans_2-like"/>
</dbReference>
<dbReference type="GO" id="GO:0006282">
    <property type="term" value="P:regulation of DNA repair"/>
    <property type="evidence" value="ECO:0007669"/>
    <property type="project" value="InterPro"/>
</dbReference>
<dbReference type="InterPro" id="IPR007724">
    <property type="entry name" value="Poly_GlycHdrlase"/>
</dbReference>
<evidence type="ECO:0000256" key="4">
    <source>
        <dbReference type="PIRSR" id="PIRSR607724-1"/>
    </source>
</evidence>
<organism evidence="10 11">
    <name type="scientific">Rotaria socialis</name>
    <dbReference type="NCBI Taxonomy" id="392032"/>
    <lineage>
        <taxon>Eukaryota</taxon>
        <taxon>Metazoa</taxon>
        <taxon>Spiralia</taxon>
        <taxon>Gnathifera</taxon>
        <taxon>Rotifera</taxon>
        <taxon>Eurotatoria</taxon>
        <taxon>Bdelloidea</taxon>
        <taxon>Philodinida</taxon>
        <taxon>Philodinidae</taxon>
        <taxon>Rotaria</taxon>
    </lineage>
</organism>